<dbReference type="AlphaFoldDB" id="A0A849AIP4"/>
<dbReference type="Pfam" id="PF10099">
    <property type="entry name" value="RskA_C"/>
    <property type="match status" value="1"/>
</dbReference>
<dbReference type="InterPro" id="IPR018764">
    <property type="entry name" value="RskA_C"/>
</dbReference>
<evidence type="ECO:0000256" key="8">
    <source>
        <dbReference type="ARBA" id="ARBA00023163"/>
    </source>
</evidence>
<feature type="compositionally biased region" description="Polar residues" evidence="11">
    <location>
        <begin position="99"/>
        <end position="109"/>
    </location>
</feature>
<keyword evidence="3" id="KW-1003">Cell membrane</keyword>
<evidence type="ECO:0000256" key="3">
    <source>
        <dbReference type="ARBA" id="ARBA00022475"/>
    </source>
</evidence>
<comment type="subcellular location">
    <subcellularLocation>
        <location evidence="2">Cell membrane</location>
    </subcellularLocation>
    <subcellularLocation>
        <location evidence="1">Membrane</location>
        <topology evidence="1">Single-pass membrane protein</topology>
    </subcellularLocation>
</comment>
<dbReference type="EMBL" id="JABENB010000001">
    <property type="protein sequence ID" value="NNG39118.1"/>
    <property type="molecule type" value="Genomic_DNA"/>
</dbReference>
<feature type="transmembrane region" description="Helical" evidence="12">
    <location>
        <begin position="119"/>
        <end position="141"/>
    </location>
</feature>
<evidence type="ECO:0000256" key="6">
    <source>
        <dbReference type="ARBA" id="ARBA00023015"/>
    </source>
</evidence>
<evidence type="ECO:0000256" key="5">
    <source>
        <dbReference type="ARBA" id="ARBA00022989"/>
    </source>
</evidence>
<dbReference type="InterPro" id="IPR051474">
    <property type="entry name" value="Anti-sigma-K/W_factor"/>
</dbReference>
<evidence type="ECO:0000256" key="9">
    <source>
        <dbReference type="ARBA" id="ARBA00029829"/>
    </source>
</evidence>
<dbReference type="RefSeq" id="WP_171153597.1">
    <property type="nucleotide sequence ID" value="NZ_JABENB010000001.1"/>
</dbReference>
<evidence type="ECO:0000256" key="4">
    <source>
        <dbReference type="ARBA" id="ARBA00022692"/>
    </source>
</evidence>
<sequence length="257" mass="26364">MTEDMHDKHIDTLDYALDAMDEVSRRWADRHLEHCAQCRAEVAELQEATAALGESTAPVSPPPALRDSVLSAVAQTPQTQTPQTPAPPSPAPHAETPADRTSQATTVSASRRRNHPARWLLAAAAAVLLIAGGVTLVAQPWQQDKAPVSAVQQVEQAPDARSTTVSADGGSLVVVTSAQRGKAVATLRGMPPAPAGKAYQAWFIAGGKPVSAGLLTPGTATVLDGSVSGASAAAVTVEPAGGSQQPTSKPLMTVALA</sequence>
<keyword evidence="7 12" id="KW-0472">Membrane</keyword>
<evidence type="ECO:0000256" key="2">
    <source>
        <dbReference type="ARBA" id="ARBA00004236"/>
    </source>
</evidence>
<reference evidence="14 15" key="1">
    <citation type="submission" date="2020-05" db="EMBL/GenBank/DDBJ databases">
        <title>Flexivirga sp. ID2601S isolated from air conditioner.</title>
        <authorList>
            <person name="Kim D.H."/>
        </authorList>
    </citation>
    <scope>NUCLEOTIDE SEQUENCE [LARGE SCALE GENOMIC DNA]</scope>
    <source>
        <strain evidence="14 15">ID2601S</strain>
    </source>
</reference>
<protein>
    <recommendedName>
        <fullName evidence="10">Regulator of SigK</fullName>
    </recommendedName>
    <alternativeName>
        <fullName evidence="9">Sigma-K anti-sigma factor RskA</fullName>
    </alternativeName>
</protein>
<dbReference type="Gene3D" id="1.10.10.1320">
    <property type="entry name" value="Anti-sigma factor, zinc-finger domain"/>
    <property type="match status" value="1"/>
</dbReference>
<keyword evidence="6" id="KW-0805">Transcription regulation</keyword>
<dbReference type="InterPro" id="IPR041916">
    <property type="entry name" value="Anti_sigma_zinc_sf"/>
</dbReference>
<evidence type="ECO:0000256" key="7">
    <source>
        <dbReference type="ARBA" id="ARBA00023136"/>
    </source>
</evidence>
<name>A0A849AIP4_9MICO</name>
<accession>A0A849AIP4</accession>
<dbReference type="GO" id="GO:0006417">
    <property type="term" value="P:regulation of translation"/>
    <property type="evidence" value="ECO:0007669"/>
    <property type="project" value="TreeGrafter"/>
</dbReference>
<evidence type="ECO:0000259" key="13">
    <source>
        <dbReference type="Pfam" id="PF10099"/>
    </source>
</evidence>
<gene>
    <name evidence="14" type="ORF">HJ588_07500</name>
</gene>
<dbReference type="GO" id="GO:0016989">
    <property type="term" value="F:sigma factor antagonist activity"/>
    <property type="evidence" value="ECO:0007669"/>
    <property type="project" value="TreeGrafter"/>
</dbReference>
<evidence type="ECO:0000313" key="15">
    <source>
        <dbReference type="Proteomes" id="UP000557772"/>
    </source>
</evidence>
<keyword evidence="5 12" id="KW-1133">Transmembrane helix</keyword>
<evidence type="ECO:0000256" key="10">
    <source>
        <dbReference type="ARBA" id="ARBA00030803"/>
    </source>
</evidence>
<feature type="domain" description="Anti-sigma K factor RskA C-terminal" evidence="13">
    <location>
        <begin position="120"/>
        <end position="250"/>
    </location>
</feature>
<evidence type="ECO:0000256" key="1">
    <source>
        <dbReference type="ARBA" id="ARBA00004167"/>
    </source>
</evidence>
<feature type="region of interest" description="Disordered" evidence="11">
    <location>
        <begin position="238"/>
        <end position="257"/>
    </location>
</feature>
<dbReference type="GO" id="GO:0005886">
    <property type="term" value="C:plasma membrane"/>
    <property type="evidence" value="ECO:0007669"/>
    <property type="project" value="UniProtKB-SubCell"/>
</dbReference>
<comment type="caution">
    <text evidence="14">The sequence shown here is derived from an EMBL/GenBank/DDBJ whole genome shotgun (WGS) entry which is preliminary data.</text>
</comment>
<evidence type="ECO:0000256" key="11">
    <source>
        <dbReference type="SAM" id="MobiDB-lite"/>
    </source>
</evidence>
<keyword evidence="15" id="KW-1185">Reference proteome</keyword>
<organism evidence="14 15">
    <name type="scientific">Flexivirga aerilata</name>
    <dbReference type="NCBI Taxonomy" id="1656889"/>
    <lineage>
        <taxon>Bacteria</taxon>
        <taxon>Bacillati</taxon>
        <taxon>Actinomycetota</taxon>
        <taxon>Actinomycetes</taxon>
        <taxon>Micrococcales</taxon>
        <taxon>Dermacoccaceae</taxon>
        <taxon>Flexivirga</taxon>
    </lineage>
</organism>
<keyword evidence="4 12" id="KW-0812">Transmembrane</keyword>
<evidence type="ECO:0000256" key="12">
    <source>
        <dbReference type="SAM" id="Phobius"/>
    </source>
</evidence>
<feature type="region of interest" description="Disordered" evidence="11">
    <location>
        <begin position="75"/>
        <end position="113"/>
    </location>
</feature>
<keyword evidence="8" id="KW-0804">Transcription</keyword>
<dbReference type="PANTHER" id="PTHR37461:SF1">
    <property type="entry name" value="ANTI-SIGMA-K FACTOR RSKA"/>
    <property type="match status" value="1"/>
</dbReference>
<evidence type="ECO:0000313" key="14">
    <source>
        <dbReference type="EMBL" id="NNG39118.1"/>
    </source>
</evidence>
<dbReference type="PANTHER" id="PTHR37461">
    <property type="entry name" value="ANTI-SIGMA-K FACTOR RSKA"/>
    <property type="match status" value="1"/>
</dbReference>
<proteinExistence type="predicted"/>
<dbReference type="Proteomes" id="UP000557772">
    <property type="component" value="Unassembled WGS sequence"/>
</dbReference>